<evidence type="ECO:0000313" key="1">
    <source>
        <dbReference type="EMBL" id="ADT71696.1"/>
    </source>
</evidence>
<proteinExistence type="predicted"/>
<dbReference type="EMBL" id="HQ629620">
    <property type="protein sequence ID" value="ADT71696.1"/>
    <property type="molecule type" value="Genomic_DNA"/>
</dbReference>
<sequence>MRVRTIGATRLTCTTCAKSDAEWFSIGPRRLAPALLMSTSTLPKLSSAASMSFSQPSISQTSVGTASAWPPSALIAQASSSRGAAVRAASTTLEPSLAKARAAAAPIPVDAPVMITVQPLNFPIGGSPEAWPEP</sequence>
<organism evidence="1">
    <name type="scientific">uncultured organism</name>
    <dbReference type="NCBI Taxonomy" id="155900"/>
    <lineage>
        <taxon>unclassified sequences</taxon>
        <taxon>environmental samples</taxon>
    </lineage>
</organism>
<reference evidence="1" key="1">
    <citation type="submission" date="2010-11" db="EMBL/GenBank/DDBJ databases">
        <title>N-linked Glycosylation Genes Found in Metagenome from Hydrothermal Vent Environment.</title>
        <authorList>
            <person name="Xie W."/>
            <person name="Wu S."/>
            <person name="Chen S."/>
            <person name="Xu A."/>
        </authorList>
    </citation>
    <scope>NUCLEOTIDE SEQUENCE</scope>
</reference>
<accession>K7NAI6</accession>
<name>K7NAI6_9ZZZZ</name>
<protein>
    <submittedName>
        <fullName evidence="1">Transcription factor RelB-like protein</fullName>
    </submittedName>
</protein>
<dbReference type="AlphaFoldDB" id="K7NAI6"/>